<evidence type="ECO:0000313" key="17">
    <source>
        <dbReference type="EMBL" id="JAC15044.1"/>
    </source>
</evidence>
<keyword evidence="8 14" id="KW-0547">Nucleotide-binding</keyword>
<dbReference type="PANTHER" id="PTHR24346:SF42">
    <property type="entry name" value="SERINE_THREONINE-PROTEIN KINASE SIK3"/>
    <property type="match status" value="1"/>
</dbReference>
<evidence type="ECO:0000256" key="10">
    <source>
        <dbReference type="ARBA" id="ARBA00022840"/>
    </source>
</evidence>
<dbReference type="EMBL" id="GBBI01003668">
    <property type="protein sequence ID" value="JAC15044.1"/>
    <property type="molecule type" value="mRNA"/>
</dbReference>
<dbReference type="GO" id="GO:0050321">
    <property type="term" value="F:tau-protein kinase activity"/>
    <property type="evidence" value="ECO:0007669"/>
    <property type="project" value="TreeGrafter"/>
</dbReference>
<feature type="compositionally biased region" description="Polar residues" evidence="15">
    <location>
        <begin position="525"/>
        <end position="541"/>
    </location>
</feature>
<comment type="cofactor">
    <cofactor evidence="1">
        <name>Mg(2+)</name>
        <dbReference type="ChEBI" id="CHEBI:18420"/>
    </cofactor>
</comment>
<evidence type="ECO:0000256" key="2">
    <source>
        <dbReference type="ARBA" id="ARBA00006234"/>
    </source>
</evidence>
<keyword evidence="11" id="KW-0460">Magnesium</keyword>
<feature type="region of interest" description="Disordered" evidence="15">
    <location>
        <begin position="630"/>
        <end position="650"/>
    </location>
</feature>
<feature type="region of interest" description="Disordered" evidence="15">
    <location>
        <begin position="565"/>
        <end position="599"/>
    </location>
</feature>
<dbReference type="SMART" id="SM00220">
    <property type="entry name" value="S_TKc"/>
    <property type="match status" value="1"/>
</dbReference>
<dbReference type="GO" id="GO:0046872">
    <property type="term" value="F:metal ion binding"/>
    <property type="evidence" value="ECO:0007669"/>
    <property type="project" value="UniProtKB-KW"/>
</dbReference>
<accession>A0A023F273</accession>
<comment type="similarity">
    <text evidence="2">Belongs to the protein kinase superfamily. CAMK Ser/Thr protein kinase family. SNF1 subfamily.</text>
</comment>
<feature type="binding site" evidence="14">
    <location>
        <position position="39"/>
    </location>
    <ligand>
        <name>ATP</name>
        <dbReference type="ChEBI" id="CHEBI:30616"/>
    </ligand>
</feature>
<dbReference type="AlphaFoldDB" id="A0A023F273"/>
<dbReference type="FunFam" id="1.10.510.10:FF:000156">
    <property type="entry name" value="Serine/threonine-protein kinase SIK3 homolog"/>
    <property type="match status" value="1"/>
</dbReference>
<keyword evidence="6" id="KW-0808">Transferase</keyword>
<dbReference type="InterPro" id="IPR000719">
    <property type="entry name" value="Prot_kinase_dom"/>
</dbReference>
<dbReference type="GO" id="GO:0005737">
    <property type="term" value="C:cytoplasm"/>
    <property type="evidence" value="ECO:0007669"/>
    <property type="project" value="TreeGrafter"/>
</dbReference>
<dbReference type="Pfam" id="PF23312">
    <property type="entry name" value="UBA_SIK3"/>
    <property type="match status" value="1"/>
</dbReference>
<evidence type="ECO:0000256" key="3">
    <source>
        <dbReference type="ARBA" id="ARBA00012513"/>
    </source>
</evidence>
<evidence type="ECO:0000259" key="16">
    <source>
        <dbReference type="PROSITE" id="PS50011"/>
    </source>
</evidence>
<feature type="region of interest" description="Disordered" evidence="15">
    <location>
        <begin position="518"/>
        <end position="541"/>
    </location>
</feature>
<comment type="catalytic activity">
    <reaction evidence="12">
        <text>L-threonyl-[protein] + ATP = O-phospho-L-threonyl-[protein] + ADP + H(+)</text>
        <dbReference type="Rhea" id="RHEA:46608"/>
        <dbReference type="Rhea" id="RHEA-COMP:11060"/>
        <dbReference type="Rhea" id="RHEA-COMP:11605"/>
        <dbReference type="ChEBI" id="CHEBI:15378"/>
        <dbReference type="ChEBI" id="CHEBI:30013"/>
        <dbReference type="ChEBI" id="CHEBI:30616"/>
        <dbReference type="ChEBI" id="CHEBI:61977"/>
        <dbReference type="ChEBI" id="CHEBI:456216"/>
        <dbReference type="EC" id="2.7.11.1"/>
    </reaction>
</comment>
<sequence length="998" mass="109713">VERLVRVGYYELEQTIGKGNFAVVKLATHVVTNTKVAIKIIDKTKLDEDSLKKIFREIQILMKLRHPHIIRLYQVMETDRTIYLVTEYACGGEIFDFLVKNGRISEQEACKIFHQIVAAVNYCHSRNVVHRDLKAENLLLDANMNIKLADFGFSNNFEAGKKLCTWCGSPPYAAPELFQGVDYDGPKADVWSLGVVLYVLVCGSLPFDGPTLYSLKNKVISGKFRIPYFMSRECEQLIRQMLLIDPERRMSIKQIRAHKWMGQIPLDPRYEAAENVAKDSEEPVINMTVVDHMLQLPGLNKDKIIEAVKKDAFGHTGAIYHLLLDKLEGRISSSPVNPTVLHSRRASITTGVVERVNPEVETSMSPLMVTMPAVHLMQDSVQLEKFGEGTESDVDDRCSDDHSHNGDKYHVTARRHTVGPGDTTHEQVLEAHYRQGPGGQPLNIFPDTNLPQNIPLVQYQPPHNFTIKDQHLLKPPPVMGAVGGFGRRASDGGAHLHSYSQRAVSEPGSQEELQLLQPGSPALAQRSQPINSTNLESPGEQIITTDELTPDTYAITRYMEGRGCNKRHTVATGPDDTHRLQQTGQTRTRRSGLPTVTERPPVISPELVMEVEARMGRDYLPPQYLPLAAGPPSCTASTAPPSTQSSQPPPALRARLWKHHLLPTLQENNHRIGGRESLKETTLHFPGERYSPVRRASEGSNHYCAANPEQPSLRALQLEHQQLQKNSSCSSDVSAAELQLRHAMDMQQMRVSPSPSPPQAISGAVSPLTPAGSPIHYSGGIRYSENSGALSQHLQSLHLQPDIFTGATSTGGGSIIQGTANNYQFVSNNGSGSAPLDLRINVHPSPSPPLTRIQEEDWPYPADKNGVAGARIQPVISVTDSEGEVWSGPAVTSQPPLLASEVLQKTVSGSFQVSLSEFCSSLAASEVIGLLEQAVSAIAPSDFQCYTKDGPALALQSPSGLHVELQVERNAQLKMRRISGDQGQYTALCQQLVACMTS</sequence>
<dbReference type="Gene3D" id="1.10.510.10">
    <property type="entry name" value="Transferase(Phosphotransferase) domain 1"/>
    <property type="match status" value="1"/>
</dbReference>
<dbReference type="Pfam" id="PF00069">
    <property type="entry name" value="Pkinase"/>
    <property type="match status" value="1"/>
</dbReference>
<evidence type="ECO:0000256" key="13">
    <source>
        <dbReference type="ARBA" id="ARBA00048679"/>
    </source>
</evidence>
<evidence type="ECO:0000256" key="14">
    <source>
        <dbReference type="PROSITE-ProRule" id="PRU10141"/>
    </source>
</evidence>
<dbReference type="GO" id="GO:0005524">
    <property type="term" value="F:ATP binding"/>
    <property type="evidence" value="ECO:0007669"/>
    <property type="project" value="UniProtKB-UniRule"/>
</dbReference>
<dbReference type="FunFam" id="3.30.200.20:FF:000003">
    <property type="entry name" value="Non-specific serine/threonine protein kinase"/>
    <property type="match status" value="1"/>
</dbReference>
<proteinExistence type="evidence at transcript level"/>
<keyword evidence="4 17" id="KW-0723">Serine/threonine-protein kinase</keyword>
<dbReference type="InterPro" id="IPR008271">
    <property type="entry name" value="Ser/Thr_kinase_AS"/>
</dbReference>
<dbReference type="PANTHER" id="PTHR24346">
    <property type="entry name" value="MAP/MICROTUBULE AFFINITY-REGULATING KINASE"/>
    <property type="match status" value="1"/>
</dbReference>
<keyword evidence="7" id="KW-0479">Metal-binding</keyword>
<organism evidence="17">
    <name type="scientific">Triatoma infestans</name>
    <name type="common">Assassin bug</name>
    <dbReference type="NCBI Taxonomy" id="30076"/>
    <lineage>
        <taxon>Eukaryota</taxon>
        <taxon>Metazoa</taxon>
        <taxon>Ecdysozoa</taxon>
        <taxon>Arthropoda</taxon>
        <taxon>Hexapoda</taxon>
        <taxon>Insecta</taxon>
        <taxon>Pterygota</taxon>
        <taxon>Neoptera</taxon>
        <taxon>Paraneoptera</taxon>
        <taxon>Hemiptera</taxon>
        <taxon>Heteroptera</taxon>
        <taxon>Panheteroptera</taxon>
        <taxon>Cimicomorpha</taxon>
        <taxon>Reduviidae</taxon>
        <taxon>Triatominae</taxon>
        <taxon>Triatoma</taxon>
    </lineage>
</organism>
<keyword evidence="10 14" id="KW-0067">ATP-binding</keyword>
<evidence type="ECO:0000256" key="7">
    <source>
        <dbReference type="ARBA" id="ARBA00022723"/>
    </source>
</evidence>
<dbReference type="PROSITE" id="PS00108">
    <property type="entry name" value="PROTEIN_KINASE_ST"/>
    <property type="match status" value="1"/>
</dbReference>
<dbReference type="EC" id="2.7.11.1" evidence="3"/>
<evidence type="ECO:0000256" key="8">
    <source>
        <dbReference type="ARBA" id="ARBA00022741"/>
    </source>
</evidence>
<evidence type="ECO:0000256" key="4">
    <source>
        <dbReference type="ARBA" id="ARBA00022527"/>
    </source>
</evidence>
<evidence type="ECO:0000256" key="5">
    <source>
        <dbReference type="ARBA" id="ARBA00022553"/>
    </source>
</evidence>
<protein>
    <recommendedName>
        <fullName evidence="3">non-specific serine/threonine protein kinase</fullName>
        <ecNumber evidence="3">2.7.11.1</ecNumber>
    </recommendedName>
</protein>
<dbReference type="CDD" id="cd14338">
    <property type="entry name" value="UBA_SIK"/>
    <property type="match status" value="1"/>
</dbReference>
<evidence type="ECO:0000256" key="6">
    <source>
        <dbReference type="ARBA" id="ARBA00022679"/>
    </source>
</evidence>
<dbReference type="GO" id="GO:0000226">
    <property type="term" value="P:microtubule cytoskeleton organization"/>
    <property type="evidence" value="ECO:0007669"/>
    <property type="project" value="TreeGrafter"/>
</dbReference>
<evidence type="ECO:0000256" key="9">
    <source>
        <dbReference type="ARBA" id="ARBA00022777"/>
    </source>
</evidence>
<evidence type="ECO:0000256" key="1">
    <source>
        <dbReference type="ARBA" id="ARBA00001946"/>
    </source>
</evidence>
<feature type="compositionally biased region" description="Low complexity" evidence="15">
    <location>
        <begin position="630"/>
        <end position="646"/>
    </location>
</feature>
<reference evidence="17" key="1">
    <citation type="journal article" date="2014" name="PLoS Negl. Trop. Dis.">
        <title>An updated insight into the Sialotranscriptome of Triatoma infestans: developmental stage and geographic variations.</title>
        <authorList>
            <person name="Schwarz A."/>
            <person name="Medrano-Mercado N."/>
            <person name="Schaub G.A."/>
            <person name="Struchiner C.J."/>
            <person name="Bargues M.D."/>
            <person name="Levy M.Z."/>
            <person name="Ribeiro J.M."/>
        </authorList>
    </citation>
    <scope>NUCLEOTIDE SEQUENCE</scope>
    <source>
        <strain evidence="17">Chile</strain>
        <tissue evidence="17">Salivary glands</tissue>
    </source>
</reference>
<evidence type="ECO:0000256" key="15">
    <source>
        <dbReference type="SAM" id="MobiDB-lite"/>
    </source>
</evidence>
<name>A0A023F273_TRIIF</name>
<evidence type="ECO:0000256" key="12">
    <source>
        <dbReference type="ARBA" id="ARBA00047899"/>
    </source>
</evidence>
<dbReference type="InterPro" id="IPR017441">
    <property type="entry name" value="Protein_kinase_ATP_BS"/>
</dbReference>
<keyword evidence="9 17" id="KW-0418">Kinase</keyword>
<dbReference type="InterPro" id="IPR057380">
    <property type="entry name" value="UBA_SIK1/2/3"/>
</dbReference>
<evidence type="ECO:0000256" key="11">
    <source>
        <dbReference type="ARBA" id="ARBA00022842"/>
    </source>
</evidence>
<feature type="domain" description="Protein kinase" evidence="16">
    <location>
        <begin position="10"/>
        <end position="261"/>
    </location>
</feature>
<keyword evidence="5" id="KW-0597">Phosphoprotein</keyword>
<dbReference type="PROSITE" id="PS00107">
    <property type="entry name" value="PROTEIN_KINASE_ATP"/>
    <property type="match status" value="1"/>
</dbReference>
<dbReference type="PROSITE" id="PS50011">
    <property type="entry name" value="PROTEIN_KINASE_DOM"/>
    <property type="match status" value="1"/>
</dbReference>
<feature type="non-terminal residue" evidence="17">
    <location>
        <position position="1"/>
    </location>
</feature>
<dbReference type="InterPro" id="IPR011009">
    <property type="entry name" value="Kinase-like_dom_sf"/>
</dbReference>
<comment type="catalytic activity">
    <reaction evidence="13">
        <text>L-seryl-[protein] + ATP = O-phospho-L-seryl-[protein] + ADP + H(+)</text>
        <dbReference type="Rhea" id="RHEA:17989"/>
        <dbReference type="Rhea" id="RHEA-COMP:9863"/>
        <dbReference type="Rhea" id="RHEA-COMP:11604"/>
        <dbReference type="ChEBI" id="CHEBI:15378"/>
        <dbReference type="ChEBI" id="CHEBI:29999"/>
        <dbReference type="ChEBI" id="CHEBI:30616"/>
        <dbReference type="ChEBI" id="CHEBI:83421"/>
        <dbReference type="ChEBI" id="CHEBI:456216"/>
        <dbReference type="EC" id="2.7.11.1"/>
    </reaction>
</comment>
<dbReference type="SUPFAM" id="SSF56112">
    <property type="entry name" value="Protein kinase-like (PK-like)"/>
    <property type="match status" value="1"/>
</dbReference>
<dbReference type="GO" id="GO:0035556">
    <property type="term" value="P:intracellular signal transduction"/>
    <property type="evidence" value="ECO:0007669"/>
    <property type="project" value="TreeGrafter"/>
</dbReference>